<dbReference type="PANTHER" id="PTHR14430:SF0">
    <property type="entry name" value="SEC2P DOMAIN-CONTAINING PROTEIN"/>
    <property type="match status" value="1"/>
</dbReference>
<dbReference type="GO" id="GO:0006887">
    <property type="term" value="P:exocytosis"/>
    <property type="evidence" value="ECO:0007669"/>
    <property type="project" value="TreeGrafter"/>
</dbReference>
<organism evidence="5 6">
    <name type="scientific">Cryoendolithus antarcticus</name>
    <dbReference type="NCBI Taxonomy" id="1507870"/>
    <lineage>
        <taxon>Eukaryota</taxon>
        <taxon>Fungi</taxon>
        <taxon>Dikarya</taxon>
        <taxon>Ascomycota</taxon>
        <taxon>Pezizomycotina</taxon>
        <taxon>Dothideomycetes</taxon>
        <taxon>Dothideomycetidae</taxon>
        <taxon>Cladosporiales</taxon>
        <taxon>Cladosporiaceae</taxon>
        <taxon>Cryoendolithus</taxon>
    </lineage>
</organism>
<dbReference type="GO" id="GO:0070319">
    <property type="term" value="C:Golgi to plasma membrane transport vesicle"/>
    <property type="evidence" value="ECO:0007669"/>
    <property type="project" value="TreeGrafter"/>
</dbReference>
<feature type="region of interest" description="Disordered" evidence="3">
    <location>
        <begin position="724"/>
        <end position="755"/>
    </location>
</feature>
<proteinExistence type="predicted"/>
<dbReference type="CDD" id="cd21044">
    <property type="entry name" value="Rab11BD_RAB3IP_like"/>
    <property type="match status" value="1"/>
</dbReference>
<evidence type="ECO:0000259" key="4">
    <source>
        <dbReference type="Pfam" id="PF06428"/>
    </source>
</evidence>
<name>A0A1V8SNJ0_9PEZI</name>
<evidence type="ECO:0000256" key="2">
    <source>
        <dbReference type="SAM" id="Coils"/>
    </source>
</evidence>
<feature type="compositionally biased region" description="Basic and acidic residues" evidence="3">
    <location>
        <begin position="745"/>
        <end position="755"/>
    </location>
</feature>
<dbReference type="InterPro" id="IPR040351">
    <property type="entry name" value="RAB3IL/RAB3IP/Sec2"/>
</dbReference>
<accession>A0A1V8SNJ0</accession>
<feature type="compositionally biased region" description="Basic and acidic residues" evidence="3">
    <location>
        <begin position="726"/>
        <end position="738"/>
    </location>
</feature>
<dbReference type="GO" id="GO:0005085">
    <property type="term" value="F:guanyl-nucleotide exchange factor activity"/>
    <property type="evidence" value="ECO:0007669"/>
    <property type="project" value="InterPro"/>
</dbReference>
<keyword evidence="1 2" id="KW-0175">Coiled coil</keyword>
<dbReference type="InterPro" id="IPR009449">
    <property type="entry name" value="Sec2_N"/>
</dbReference>
<dbReference type="Pfam" id="PF06428">
    <property type="entry name" value="Sec2p"/>
    <property type="match status" value="1"/>
</dbReference>
<dbReference type="SUPFAM" id="SSF144284">
    <property type="entry name" value="Sec2 N-terminal region"/>
    <property type="match status" value="1"/>
</dbReference>
<protein>
    <recommendedName>
        <fullName evidence="4">GDP/GTP exchange factor Sec2 N-terminal domain-containing protein</fullName>
    </recommendedName>
</protein>
<evidence type="ECO:0000256" key="1">
    <source>
        <dbReference type="ARBA" id="ARBA00023054"/>
    </source>
</evidence>
<dbReference type="EMBL" id="NAJO01000034">
    <property type="protein sequence ID" value="OQO00703.1"/>
    <property type="molecule type" value="Genomic_DNA"/>
</dbReference>
<dbReference type="STRING" id="1507870.A0A1V8SNJ0"/>
<dbReference type="Pfam" id="PF25555">
    <property type="entry name" value="RAB3A-like_C"/>
    <property type="match status" value="1"/>
</dbReference>
<feature type="domain" description="GDP/GTP exchange factor Sec2 N-terminal" evidence="4">
    <location>
        <begin position="278"/>
        <end position="417"/>
    </location>
</feature>
<evidence type="ECO:0000313" key="6">
    <source>
        <dbReference type="Proteomes" id="UP000192596"/>
    </source>
</evidence>
<dbReference type="OrthoDB" id="1748564at2759"/>
<feature type="coiled-coil region" evidence="2">
    <location>
        <begin position="321"/>
        <end position="419"/>
    </location>
</feature>
<sequence>MCLSLYQGEAVLQSKYGIRVRAPPVSRLTVDETFKELLKVMPLLESINIDSEEHVGRFRYEKQKLEEQSPTSEKLQKWRKVHNTTNAEATSLPPPHVITSDTILLDHTSFISKADPSLLIDQDGMNSSPFVKLPAELRNNIWELVFDGVWEDTHVALFQNLRVDNYVQHKDGNPKLTLLLTCKQISIEAGDVAWCNNLVPSTPPLARPSLSASQDSNMAAVAMQHPVSSMRDEHVMDTRTPSPVQRANSTDERKGSQPDLSQEVAMLSTKLVNSINYQTNLDDTLQVTRHELDLMKRDHARMKAEKKSVDDMIANGIFVRKNEIEKTMEALRADLANEKAAREEAEKSRRQTEGELESLTTALFEEANTMVAAARKETEAAEKKVAQLRSQIEDNSVLLGSQQEQLQDLKLTMEKMSERGDVDTRLDSMPSTPIHAGTATFDSMQLSPNAAQTAEFTPEHPLHYTQLLTPVLRNDVAAYTDFLDLLKTSRIALGHSRANSSNTTQPPLTSSSQTNLSTSSPALPGAFSFSTNSSPQSATFVASQPPLKDSKFYKRIQSEDIEPTLRLDLAPGLSFLSRRSVASALLAGTLAIEPFSPQTKFYGPIFACALCGEARKAEPYVRRHRFRVSEEDSAQRYPLCEFCLGRVRSSAELVSFLRMIREGHWRVSQGEVGEMGAWEEAVRLREKMFWARVGGGVVPNVGLRPGTPRVEAVRPSLEGIPEAEAAEAKSALEPRDVTGDAAEVMPKETKPEPEEKLLEVFRSHRKSMSISKSIPIPQDADPMPKDLNATTATHEAPAEAPKGLAISSLPGTDPDLPEGMQSMPPPQPSDDVSTTGGASAVEASDLTAPSIPILNEPVPPTALVNDEIKPAAPERRPSAVLERVRRMEQQAKEKKMPGGFD</sequence>
<dbReference type="InParanoid" id="A0A1V8SNJ0"/>
<dbReference type="GO" id="GO:0051286">
    <property type="term" value="C:cell tip"/>
    <property type="evidence" value="ECO:0007669"/>
    <property type="project" value="TreeGrafter"/>
</dbReference>
<feature type="compositionally biased region" description="Basic and acidic residues" evidence="3">
    <location>
        <begin position="866"/>
        <end position="881"/>
    </location>
</feature>
<comment type="caution">
    <text evidence="5">The sequence shown here is derived from an EMBL/GenBank/DDBJ whole genome shotgun (WGS) entry which is preliminary data.</text>
</comment>
<feature type="compositionally biased region" description="Low complexity" evidence="3">
    <location>
        <begin position="768"/>
        <end position="777"/>
    </location>
</feature>
<dbReference type="AlphaFoldDB" id="A0A1V8SNJ0"/>
<evidence type="ECO:0000256" key="3">
    <source>
        <dbReference type="SAM" id="MobiDB-lite"/>
    </source>
</evidence>
<dbReference type="Proteomes" id="UP000192596">
    <property type="component" value="Unassembled WGS sequence"/>
</dbReference>
<feature type="compositionally biased region" description="Low complexity" evidence="3">
    <location>
        <begin position="789"/>
        <end position="801"/>
    </location>
</feature>
<gene>
    <name evidence="5" type="ORF">B0A48_13193</name>
</gene>
<feature type="compositionally biased region" description="Low complexity" evidence="3">
    <location>
        <begin position="499"/>
        <end position="519"/>
    </location>
</feature>
<reference evidence="6" key="1">
    <citation type="submission" date="2017-03" db="EMBL/GenBank/DDBJ databases">
        <title>Genomes of endolithic fungi from Antarctica.</title>
        <authorList>
            <person name="Coleine C."/>
            <person name="Masonjones S."/>
            <person name="Stajich J.E."/>
        </authorList>
    </citation>
    <scope>NUCLEOTIDE SEQUENCE [LARGE SCALE GENOMIC DNA]</scope>
    <source>
        <strain evidence="6">CCFEE 5527</strain>
    </source>
</reference>
<dbReference type="PANTHER" id="PTHR14430">
    <property type="entry name" value="RABIN3-RELATED"/>
    <property type="match status" value="1"/>
</dbReference>
<feature type="region of interest" description="Disordered" evidence="3">
    <location>
        <begin position="497"/>
        <end position="519"/>
    </location>
</feature>
<feature type="region of interest" description="Disordered" evidence="3">
    <location>
        <begin position="228"/>
        <end position="260"/>
    </location>
</feature>
<evidence type="ECO:0000313" key="5">
    <source>
        <dbReference type="EMBL" id="OQO00703.1"/>
    </source>
</evidence>
<feature type="compositionally biased region" description="Polar residues" evidence="3">
    <location>
        <begin position="239"/>
        <end position="248"/>
    </location>
</feature>
<keyword evidence="6" id="KW-1185">Reference proteome</keyword>
<feature type="region of interest" description="Disordered" evidence="3">
    <location>
        <begin position="768"/>
        <end position="881"/>
    </location>
</feature>
<dbReference type="Gene3D" id="6.10.140.910">
    <property type="match status" value="1"/>
</dbReference>